<dbReference type="GO" id="GO:0003700">
    <property type="term" value="F:DNA-binding transcription factor activity"/>
    <property type="evidence" value="ECO:0007669"/>
    <property type="project" value="InterPro"/>
</dbReference>
<dbReference type="PRINTS" id="PR00598">
    <property type="entry name" value="HTHMARR"/>
</dbReference>
<feature type="domain" description="HTH marR-type" evidence="6">
    <location>
        <begin position="54"/>
        <end position="185"/>
    </location>
</feature>
<evidence type="ECO:0000256" key="1">
    <source>
        <dbReference type="ARBA" id="ARBA00004496"/>
    </source>
</evidence>
<dbReference type="GO" id="GO:0005737">
    <property type="term" value="C:cytoplasm"/>
    <property type="evidence" value="ECO:0007669"/>
    <property type="project" value="UniProtKB-SubCell"/>
</dbReference>
<reference evidence="7 8" key="1">
    <citation type="submission" date="2011-07" db="EMBL/GenBank/DDBJ databases">
        <title>Genome Sequence of Propionibacterium acnes SK182B-JCVI.</title>
        <authorList>
            <person name="Durkin A.S."/>
            <person name="Madupu R."/>
            <person name="Hostetler J."/>
            <person name="Radune D."/>
            <person name="Torralba M."/>
            <person name="Methe B."/>
            <person name="Sutton G."/>
            <person name="Strausberg R.L."/>
            <person name="Nelson K.E."/>
        </authorList>
    </citation>
    <scope>NUCLEOTIDE SEQUENCE [LARGE SCALE GENOMIC DNA]</scope>
    <source>
        <strain evidence="7 8">SK182B-JCVI</strain>
    </source>
</reference>
<keyword evidence="4" id="KW-0238">DNA-binding</keyword>
<protein>
    <submittedName>
        <fullName evidence="7">Transcriptional regulator, MarR family</fullName>
    </submittedName>
</protein>
<dbReference type="PROSITE" id="PS50995">
    <property type="entry name" value="HTH_MARR_2"/>
    <property type="match status" value="1"/>
</dbReference>
<organism evidence="7 8">
    <name type="scientific">[Propionibacterium] namnetense SK182B-JCVI</name>
    <dbReference type="NCBI Taxonomy" id="1051006"/>
    <lineage>
        <taxon>Bacteria</taxon>
        <taxon>Bacillati</taxon>
        <taxon>Actinomycetota</taxon>
        <taxon>Actinomycetes</taxon>
        <taxon>Propionibacteriales</taxon>
        <taxon>Propionibacteriaceae</taxon>
        <taxon>Cutibacterium</taxon>
    </lineage>
</organism>
<dbReference type="eggNOG" id="COG1846">
    <property type="taxonomic scope" value="Bacteria"/>
</dbReference>
<dbReference type="AlphaFoldDB" id="F9NVI4"/>
<dbReference type="SMART" id="SM00347">
    <property type="entry name" value="HTH_MARR"/>
    <property type="match status" value="1"/>
</dbReference>
<dbReference type="Gene3D" id="1.10.10.10">
    <property type="entry name" value="Winged helix-like DNA-binding domain superfamily/Winged helix DNA-binding domain"/>
    <property type="match status" value="1"/>
</dbReference>
<comment type="caution">
    <text evidence="7">The sequence shown here is derived from an EMBL/GenBank/DDBJ whole genome shotgun (WGS) entry which is preliminary data.</text>
</comment>
<dbReference type="STRING" id="1574624.GCA_001642025_00043"/>
<dbReference type="Proteomes" id="UP000007832">
    <property type="component" value="Unassembled WGS sequence"/>
</dbReference>
<comment type="subcellular location">
    <subcellularLocation>
        <location evidence="1">Cytoplasm</location>
    </subcellularLocation>
</comment>
<dbReference type="CDD" id="cd00090">
    <property type="entry name" value="HTH_ARSR"/>
    <property type="match status" value="1"/>
</dbReference>
<dbReference type="PATRIC" id="fig|1051006.4.peg.1197"/>
<gene>
    <name evidence="7" type="ORF">HMPREF1162_0813</name>
</gene>
<dbReference type="InterPro" id="IPR011991">
    <property type="entry name" value="ArsR-like_HTH"/>
</dbReference>
<name>F9NVI4_9ACTN</name>
<sequence>MISIMVSPCSLDECALPLLSCSFIKNPSAQLGCAQSCRATNILPVVHDQTLDLDHQFCFSLYRASRAVTRAYRPLLEGIGLTYPQYLAMLVLWHAEGPVGVTDIGARLHLDSGTLTPLLRRLEEAGFITRAWSNDDERRRIIGLTEDGRALRHQAAAIPTRMLALYPAPPQELAQVKAFLDDLAAQLE</sequence>
<keyword evidence="5" id="KW-0804">Transcription</keyword>
<evidence type="ECO:0000256" key="4">
    <source>
        <dbReference type="ARBA" id="ARBA00023125"/>
    </source>
</evidence>
<evidence type="ECO:0000313" key="7">
    <source>
        <dbReference type="EMBL" id="EGR96988.1"/>
    </source>
</evidence>
<evidence type="ECO:0000259" key="6">
    <source>
        <dbReference type="PROSITE" id="PS50995"/>
    </source>
</evidence>
<evidence type="ECO:0000313" key="8">
    <source>
        <dbReference type="Proteomes" id="UP000007832"/>
    </source>
</evidence>
<proteinExistence type="predicted"/>
<dbReference type="PANTHER" id="PTHR33164:SF5">
    <property type="entry name" value="ORGANIC HYDROPEROXIDE RESISTANCE TRANSCRIPTIONAL REGULATOR"/>
    <property type="match status" value="1"/>
</dbReference>
<evidence type="ECO:0000256" key="2">
    <source>
        <dbReference type="ARBA" id="ARBA00022490"/>
    </source>
</evidence>
<keyword evidence="3" id="KW-0805">Transcription regulation</keyword>
<accession>F9NVI4</accession>
<dbReference type="InterPro" id="IPR036388">
    <property type="entry name" value="WH-like_DNA-bd_sf"/>
</dbReference>
<dbReference type="EMBL" id="AFUN01000032">
    <property type="protein sequence ID" value="EGR96988.1"/>
    <property type="molecule type" value="Genomic_DNA"/>
</dbReference>
<dbReference type="InterPro" id="IPR039422">
    <property type="entry name" value="MarR/SlyA-like"/>
</dbReference>
<evidence type="ECO:0000256" key="5">
    <source>
        <dbReference type="ARBA" id="ARBA00023163"/>
    </source>
</evidence>
<dbReference type="Pfam" id="PF22381">
    <property type="entry name" value="Staph_reg_Sar_Rot"/>
    <property type="match status" value="1"/>
</dbReference>
<dbReference type="FunFam" id="1.10.10.10:FF:000163">
    <property type="entry name" value="MarR family transcriptional regulator"/>
    <property type="match status" value="1"/>
</dbReference>
<keyword evidence="2" id="KW-0963">Cytoplasm</keyword>
<dbReference type="PANTHER" id="PTHR33164">
    <property type="entry name" value="TRANSCRIPTIONAL REGULATOR, MARR FAMILY"/>
    <property type="match status" value="1"/>
</dbReference>
<dbReference type="InterPro" id="IPR036390">
    <property type="entry name" value="WH_DNA-bd_sf"/>
</dbReference>
<evidence type="ECO:0000256" key="3">
    <source>
        <dbReference type="ARBA" id="ARBA00023015"/>
    </source>
</evidence>
<dbReference type="InterPro" id="IPR055166">
    <property type="entry name" value="Transc_reg_Sar_Rot_HTH"/>
</dbReference>
<dbReference type="InterPro" id="IPR000835">
    <property type="entry name" value="HTH_MarR-typ"/>
</dbReference>
<dbReference type="SUPFAM" id="SSF46785">
    <property type="entry name" value="Winged helix' DNA-binding domain"/>
    <property type="match status" value="1"/>
</dbReference>
<dbReference type="GO" id="GO:0006950">
    <property type="term" value="P:response to stress"/>
    <property type="evidence" value="ECO:0007669"/>
    <property type="project" value="TreeGrafter"/>
</dbReference>
<dbReference type="GO" id="GO:0003677">
    <property type="term" value="F:DNA binding"/>
    <property type="evidence" value="ECO:0007669"/>
    <property type="project" value="UniProtKB-KW"/>
</dbReference>